<evidence type="ECO:0000313" key="1">
    <source>
        <dbReference type="EMBL" id="KKM90643.1"/>
    </source>
</evidence>
<dbReference type="EMBL" id="LAZR01006646">
    <property type="protein sequence ID" value="KKM90643.1"/>
    <property type="molecule type" value="Genomic_DNA"/>
</dbReference>
<gene>
    <name evidence="1" type="ORF">LCGC14_1236550</name>
</gene>
<dbReference type="AlphaFoldDB" id="A0A0F9LB52"/>
<organism evidence="1">
    <name type="scientific">marine sediment metagenome</name>
    <dbReference type="NCBI Taxonomy" id="412755"/>
    <lineage>
        <taxon>unclassified sequences</taxon>
        <taxon>metagenomes</taxon>
        <taxon>ecological metagenomes</taxon>
    </lineage>
</organism>
<reference evidence="1" key="1">
    <citation type="journal article" date="2015" name="Nature">
        <title>Complex archaea that bridge the gap between prokaryotes and eukaryotes.</title>
        <authorList>
            <person name="Spang A."/>
            <person name="Saw J.H."/>
            <person name="Jorgensen S.L."/>
            <person name="Zaremba-Niedzwiedzka K."/>
            <person name="Martijn J."/>
            <person name="Lind A.E."/>
            <person name="van Eijk R."/>
            <person name="Schleper C."/>
            <person name="Guy L."/>
            <person name="Ettema T.J."/>
        </authorList>
    </citation>
    <scope>NUCLEOTIDE SEQUENCE</scope>
</reference>
<sequence length="109" mass="11510">MNCVVCDKPIGKKARTCGPTCRSKLARSVASSVSKPSVASSKSPSVATPVTDLELCRYCSEPLPALAKPRRWPGACYPFAMKAPRKSSIEALGEVVCAGPAYIPPTMKP</sequence>
<proteinExistence type="predicted"/>
<comment type="caution">
    <text evidence="1">The sequence shown here is derived from an EMBL/GenBank/DDBJ whole genome shotgun (WGS) entry which is preliminary data.</text>
</comment>
<accession>A0A0F9LB52</accession>
<protein>
    <submittedName>
        <fullName evidence="1">Uncharacterized protein</fullName>
    </submittedName>
</protein>
<name>A0A0F9LB52_9ZZZZ</name>